<keyword evidence="2" id="KW-1185">Reference proteome</keyword>
<dbReference type="KEGG" id="vg:54989861"/>
<accession>A0A2P9JZU4</accession>
<evidence type="ECO:0000313" key="2">
    <source>
        <dbReference type="Proteomes" id="UP000241381"/>
    </source>
</evidence>
<reference evidence="1" key="1">
    <citation type="submission" date="2018-01" db="EMBL/GenBank/DDBJ databases">
        <title>Complete genome sequence analysis of a novel Salmonella phage Spp16.</title>
        <authorList>
            <person name="Zhao F."/>
            <person name="Sun H."/>
            <person name="Ren H."/>
            <person name="Tong Y."/>
        </authorList>
    </citation>
    <scope>NUCLEOTIDE SEQUENCE [LARGE SCALE GENOMIC DNA]</scope>
</reference>
<protein>
    <submittedName>
        <fullName evidence="1">Uncharacterized protein</fullName>
    </submittedName>
</protein>
<dbReference type="Proteomes" id="UP000241381">
    <property type="component" value="Segment"/>
</dbReference>
<name>A0A2P9JZU4_9CAUD</name>
<sequence>MREPLVVKQSLTNPVVIEAFSGDSNDVIPYSIYLLQVIYNMNEDRVTVGKAIKEHNK</sequence>
<dbReference type="EMBL" id="MG878892">
    <property type="protein sequence ID" value="AVI05061.1"/>
    <property type="molecule type" value="Genomic_DNA"/>
</dbReference>
<dbReference type="RefSeq" id="YP_009799376.1">
    <property type="nucleotide sequence ID" value="NC_047941.1"/>
</dbReference>
<organism evidence="1 2">
    <name type="scientific">Salmonella phage vB_SpuP_Spp16</name>
    <dbReference type="NCBI Taxonomy" id="2081603"/>
    <lineage>
        <taxon>Viruses</taxon>
        <taxon>Duplodnaviria</taxon>
        <taxon>Heunggongvirae</taxon>
        <taxon>Uroviricota</taxon>
        <taxon>Caudoviricetes</taxon>
        <taxon>Autographivirales</taxon>
        <taxon>Autonotataviridae</taxon>
        <taxon>Melnykvirinae</taxon>
        <taxon>Panjvirus</taxon>
        <taxon>Panjvirus Spp16</taxon>
    </lineage>
</organism>
<evidence type="ECO:0000313" key="1">
    <source>
        <dbReference type="EMBL" id="AVI05061.1"/>
    </source>
</evidence>
<dbReference type="GeneID" id="54989861"/>
<proteinExistence type="predicted"/>